<dbReference type="EMBL" id="CM042009">
    <property type="protein sequence ID" value="KAI3790499.1"/>
    <property type="molecule type" value="Genomic_DNA"/>
</dbReference>
<proteinExistence type="predicted"/>
<keyword evidence="2" id="KW-1185">Reference proteome</keyword>
<sequence length="73" mass="7865">MPQAAMVVTLGRLGFVKEINWIQILNLNDGQRCEGGVKACDTIVSGEGVSSQMVSGKVSSKSDTRCKDSFRDD</sequence>
<reference evidence="1 2" key="2">
    <citation type="journal article" date="2022" name="Mol. Ecol. Resour.">
        <title>The genomes of chicory, endive, great burdock and yacon provide insights into Asteraceae paleo-polyploidization history and plant inulin production.</title>
        <authorList>
            <person name="Fan W."/>
            <person name="Wang S."/>
            <person name="Wang H."/>
            <person name="Wang A."/>
            <person name="Jiang F."/>
            <person name="Liu H."/>
            <person name="Zhao H."/>
            <person name="Xu D."/>
            <person name="Zhang Y."/>
        </authorList>
    </citation>
    <scope>NUCLEOTIDE SEQUENCE [LARGE SCALE GENOMIC DNA]</scope>
    <source>
        <strain evidence="2">cv. Punajuju</strain>
        <tissue evidence="1">Leaves</tissue>
    </source>
</reference>
<accession>A0ACB9H430</accession>
<organism evidence="1 2">
    <name type="scientific">Cichorium intybus</name>
    <name type="common">Chicory</name>
    <dbReference type="NCBI Taxonomy" id="13427"/>
    <lineage>
        <taxon>Eukaryota</taxon>
        <taxon>Viridiplantae</taxon>
        <taxon>Streptophyta</taxon>
        <taxon>Embryophyta</taxon>
        <taxon>Tracheophyta</taxon>
        <taxon>Spermatophyta</taxon>
        <taxon>Magnoliopsida</taxon>
        <taxon>eudicotyledons</taxon>
        <taxon>Gunneridae</taxon>
        <taxon>Pentapetalae</taxon>
        <taxon>asterids</taxon>
        <taxon>campanulids</taxon>
        <taxon>Asterales</taxon>
        <taxon>Asteraceae</taxon>
        <taxon>Cichorioideae</taxon>
        <taxon>Cichorieae</taxon>
        <taxon>Cichoriinae</taxon>
        <taxon>Cichorium</taxon>
    </lineage>
</organism>
<comment type="caution">
    <text evidence="1">The sequence shown here is derived from an EMBL/GenBank/DDBJ whole genome shotgun (WGS) entry which is preliminary data.</text>
</comment>
<name>A0ACB9H430_CICIN</name>
<evidence type="ECO:0000313" key="1">
    <source>
        <dbReference type="EMBL" id="KAI3790499.1"/>
    </source>
</evidence>
<evidence type="ECO:0000313" key="2">
    <source>
        <dbReference type="Proteomes" id="UP001055811"/>
    </source>
</evidence>
<protein>
    <submittedName>
        <fullName evidence="1">Uncharacterized protein</fullName>
    </submittedName>
</protein>
<reference evidence="2" key="1">
    <citation type="journal article" date="2022" name="Mol. Ecol. Resour.">
        <title>The genomes of chicory, endive, great burdock and yacon provide insights into Asteraceae palaeo-polyploidization history and plant inulin production.</title>
        <authorList>
            <person name="Fan W."/>
            <person name="Wang S."/>
            <person name="Wang H."/>
            <person name="Wang A."/>
            <person name="Jiang F."/>
            <person name="Liu H."/>
            <person name="Zhao H."/>
            <person name="Xu D."/>
            <person name="Zhang Y."/>
        </authorList>
    </citation>
    <scope>NUCLEOTIDE SEQUENCE [LARGE SCALE GENOMIC DNA]</scope>
    <source>
        <strain evidence="2">cv. Punajuju</strain>
    </source>
</reference>
<dbReference type="Proteomes" id="UP001055811">
    <property type="component" value="Linkage Group LG01"/>
</dbReference>
<gene>
    <name evidence="1" type="ORF">L2E82_03585</name>
</gene>